<evidence type="ECO:0000313" key="8">
    <source>
        <dbReference type="EMBL" id="MBB3113866.1"/>
    </source>
</evidence>
<proteinExistence type="predicted"/>
<dbReference type="EMBL" id="JACHXK010000023">
    <property type="protein sequence ID" value="MBB3113866.1"/>
    <property type="molecule type" value="Genomic_DNA"/>
</dbReference>
<protein>
    <submittedName>
        <fullName evidence="8">Zn-dependent metalloprotease</fullName>
    </submittedName>
</protein>
<keyword evidence="3" id="KW-0378">Hydrolase</keyword>
<keyword evidence="2" id="KW-0479">Metal-binding</keyword>
<dbReference type="Proteomes" id="UP000570361">
    <property type="component" value="Unassembled WGS sequence"/>
</dbReference>
<feature type="chain" id="PRO_5039166845" evidence="6">
    <location>
        <begin position="25"/>
        <end position="229"/>
    </location>
</feature>
<dbReference type="Pfam" id="PF07504">
    <property type="entry name" value="FTP"/>
    <property type="match status" value="1"/>
</dbReference>
<dbReference type="RefSeq" id="WP_183603936.1">
    <property type="nucleotide sequence ID" value="NZ_JACHXK010000023.1"/>
</dbReference>
<organism evidence="8 9">
    <name type="scientific">Paenibacillus phyllosphaerae</name>
    <dbReference type="NCBI Taxonomy" id="274593"/>
    <lineage>
        <taxon>Bacteria</taxon>
        <taxon>Bacillati</taxon>
        <taxon>Bacillota</taxon>
        <taxon>Bacilli</taxon>
        <taxon>Bacillales</taxon>
        <taxon>Paenibacillaceae</taxon>
        <taxon>Paenibacillus</taxon>
    </lineage>
</organism>
<feature type="signal peptide" evidence="6">
    <location>
        <begin position="1"/>
        <end position="24"/>
    </location>
</feature>
<evidence type="ECO:0000256" key="4">
    <source>
        <dbReference type="ARBA" id="ARBA00022833"/>
    </source>
</evidence>
<evidence type="ECO:0000256" key="6">
    <source>
        <dbReference type="SAM" id="SignalP"/>
    </source>
</evidence>
<evidence type="ECO:0000256" key="1">
    <source>
        <dbReference type="ARBA" id="ARBA00022670"/>
    </source>
</evidence>
<dbReference type="AlphaFoldDB" id="A0A7W5B4N2"/>
<dbReference type="GO" id="GO:0046872">
    <property type="term" value="F:metal ion binding"/>
    <property type="evidence" value="ECO:0007669"/>
    <property type="project" value="UniProtKB-KW"/>
</dbReference>
<dbReference type="PANTHER" id="PTHR33794:SF1">
    <property type="entry name" value="BACILLOLYSIN"/>
    <property type="match status" value="1"/>
</dbReference>
<keyword evidence="6" id="KW-0732">Signal</keyword>
<dbReference type="InterPro" id="IPR011096">
    <property type="entry name" value="FTP_domain"/>
</dbReference>
<evidence type="ECO:0000313" key="9">
    <source>
        <dbReference type="Proteomes" id="UP000570361"/>
    </source>
</evidence>
<keyword evidence="9" id="KW-1185">Reference proteome</keyword>
<comment type="caution">
    <text evidence="8">The sequence shown here is derived from an EMBL/GenBank/DDBJ whole genome shotgun (WGS) entry which is preliminary data.</text>
</comment>
<name>A0A7W5B4N2_9BACL</name>
<evidence type="ECO:0000256" key="5">
    <source>
        <dbReference type="ARBA" id="ARBA00023049"/>
    </source>
</evidence>
<dbReference type="InterPro" id="IPR050728">
    <property type="entry name" value="Zinc_Metalloprotease_M4"/>
</dbReference>
<dbReference type="Gene3D" id="3.10.450.490">
    <property type="match status" value="1"/>
</dbReference>
<evidence type="ECO:0000256" key="3">
    <source>
        <dbReference type="ARBA" id="ARBA00022801"/>
    </source>
</evidence>
<keyword evidence="5 8" id="KW-0482">Metalloprotease</keyword>
<accession>A0A7W5B4N2</accession>
<evidence type="ECO:0000256" key="2">
    <source>
        <dbReference type="ARBA" id="ARBA00022723"/>
    </source>
</evidence>
<keyword evidence="1 8" id="KW-0645">Protease</keyword>
<sequence>MIASSKTAAVCALIAICIAFPLHAEASPQASALKHKLEQQLGAYGRIQKIEIDSDLGTPALLSGVLSKPSRHTPEWIAYDFLREVRTHYGLIHPLREMLVKEKTSSTDGGSIVKLQQLLFNTPVYGGQLEIQVDRDGVVRRVEGTVYPGLEEKLFHRRTYPVVSSKKAVRLAKASYRGEGELSSKPVVTRYYLPDRPGTPLVYEVIFEIEGAPSPYRVLIHAVMGHIIP</sequence>
<dbReference type="GO" id="GO:0006508">
    <property type="term" value="P:proteolysis"/>
    <property type="evidence" value="ECO:0007669"/>
    <property type="project" value="UniProtKB-KW"/>
</dbReference>
<evidence type="ECO:0000259" key="7">
    <source>
        <dbReference type="Pfam" id="PF07504"/>
    </source>
</evidence>
<reference evidence="8 9" key="1">
    <citation type="submission" date="2020-08" db="EMBL/GenBank/DDBJ databases">
        <title>Genomic Encyclopedia of Type Strains, Phase III (KMG-III): the genomes of soil and plant-associated and newly described type strains.</title>
        <authorList>
            <person name="Whitman W."/>
        </authorList>
    </citation>
    <scope>NUCLEOTIDE SEQUENCE [LARGE SCALE GENOMIC DNA]</scope>
    <source>
        <strain evidence="8 9">CECT 5862</strain>
    </source>
</reference>
<dbReference type="PANTHER" id="PTHR33794">
    <property type="entry name" value="BACILLOLYSIN"/>
    <property type="match status" value="1"/>
</dbReference>
<dbReference type="GO" id="GO:0008237">
    <property type="term" value="F:metallopeptidase activity"/>
    <property type="evidence" value="ECO:0007669"/>
    <property type="project" value="UniProtKB-KW"/>
</dbReference>
<keyword evidence="4" id="KW-0862">Zinc</keyword>
<gene>
    <name evidence="8" type="ORF">FHS18_005981</name>
</gene>
<feature type="domain" description="FTP" evidence="7">
    <location>
        <begin position="100"/>
        <end position="145"/>
    </location>
</feature>